<keyword evidence="3" id="KW-1185">Reference proteome</keyword>
<evidence type="ECO:0000256" key="1">
    <source>
        <dbReference type="SAM" id="MobiDB-lite"/>
    </source>
</evidence>
<sequence length="234" mass="23795">RSFLISTAISSSLVSQVYASSQFSFFEHSSCNAGTAFYQLTDPNPLTSDLNCHQMPNGSVAIYISDIDEGCTLRTYDSATCSPSTISGLLLAAGTCFYTGETEHIGSWRADCVGIAYTDSNGDDHGNSYSSDAGNAEVVDILATATGPVTVTQTNGEITKTVIPVKPTSSTATASSTDGAAEERASGSGTASATMSAATTSMSSLSSAGSRQKGLVMGMSTPAGIMLAIAGLLG</sequence>
<name>A0A072PBK2_9EURO</name>
<protein>
    <submittedName>
        <fullName evidence="2">Uncharacterized protein</fullName>
    </submittedName>
</protein>
<comment type="caution">
    <text evidence="2">The sequence shown here is derived from an EMBL/GenBank/DDBJ whole genome shotgun (WGS) entry which is preliminary data.</text>
</comment>
<dbReference type="RefSeq" id="XP_013259732.1">
    <property type="nucleotide sequence ID" value="XM_013404278.1"/>
</dbReference>
<dbReference type="HOGENOM" id="CLU_091760_0_0_1"/>
<dbReference type="EMBL" id="AMGV01000005">
    <property type="protein sequence ID" value="KEF57142.1"/>
    <property type="molecule type" value="Genomic_DNA"/>
</dbReference>
<feature type="region of interest" description="Disordered" evidence="1">
    <location>
        <begin position="168"/>
        <end position="195"/>
    </location>
</feature>
<dbReference type="OrthoDB" id="4120664at2759"/>
<accession>A0A072PBK2</accession>
<gene>
    <name evidence="2" type="ORF">A1O9_07332</name>
</gene>
<reference evidence="2 3" key="1">
    <citation type="submission" date="2013-03" db="EMBL/GenBank/DDBJ databases">
        <title>The Genome Sequence of Exophiala aquamarina CBS 119918.</title>
        <authorList>
            <consortium name="The Broad Institute Genomics Platform"/>
            <person name="Cuomo C."/>
            <person name="de Hoog S."/>
            <person name="Gorbushina A."/>
            <person name="Walker B."/>
            <person name="Young S.K."/>
            <person name="Zeng Q."/>
            <person name="Gargeya S."/>
            <person name="Fitzgerald M."/>
            <person name="Haas B."/>
            <person name="Abouelleil A."/>
            <person name="Allen A.W."/>
            <person name="Alvarado L."/>
            <person name="Arachchi H.M."/>
            <person name="Berlin A.M."/>
            <person name="Chapman S.B."/>
            <person name="Gainer-Dewar J."/>
            <person name="Goldberg J."/>
            <person name="Griggs A."/>
            <person name="Gujja S."/>
            <person name="Hansen M."/>
            <person name="Howarth C."/>
            <person name="Imamovic A."/>
            <person name="Ireland A."/>
            <person name="Larimer J."/>
            <person name="McCowan C."/>
            <person name="Murphy C."/>
            <person name="Pearson M."/>
            <person name="Poon T.W."/>
            <person name="Priest M."/>
            <person name="Roberts A."/>
            <person name="Saif S."/>
            <person name="Shea T."/>
            <person name="Sisk P."/>
            <person name="Sykes S."/>
            <person name="Wortman J."/>
            <person name="Nusbaum C."/>
            <person name="Birren B."/>
        </authorList>
    </citation>
    <scope>NUCLEOTIDE SEQUENCE [LARGE SCALE GENOMIC DNA]</scope>
    <source>
        <strain evidence="2 3">CBS 119918</strain>
    </source>
</reference>
<feature type="non-terminal residue" evidence="2">
    <location>
        <position position="1"/>
    </location>
</feature>
<organism evidence="2 3">
    <name type="scientific">Exophiala aquamarina CBS 119918</name>
    <dbReference type="NCBI Taxonomy" id="1182545"/>
    <lineage>
        <taxon>Eukaryota</taxon>
        <taxon>Fungi</taxon>
        <taxon>Dikarya</taxon>
        <taxon>Ascomycota</taxon>
        <taxon>Pezizomycotina</taxon>
        <taxon>Eurotiomycetes</taxon>
        <taxon>Chaetothyriomycetidae</taxon>
        <taxon>Chaetothyriales</taxon>
        <taxon>Herpotrichiellaceae</taxon>
        <taxon>Exophiala</taxon>
    </lineage>
</organism>
<evidence type="ECO:0000313" key="3">
    <source>
        <dbReference type="Proteomes" id="UP000027920"/>
    </source>
</evidence>
<feature type="compositionally biased region" description="Low complexity" evidence="1">
    <location>
        <begin position="168"/>
        <end position="179"/>
    </location>
</feature>
<feature type="compositionally biased region" description="Low complexity" evidence="1">
    <location>
        <begin position="186"/>
        <end position="195"/>
    </location>
</feature>
<dbReference type="VEuPathDB" id="FungiDB:A1O9_07332"/>
<dbReference type="AlphaFoldDB" id="A0A072PBK2"/>
<proteinExistence type="predicted"/>
<evidence type="ECO:0000313" key="2">
    <source>
        <dbReference type="EMBL" id="KEF57142.1"/>
    </source>
</evidence>
<feature type="non-terminal residue" evidence="2">
    <location>
        <position position="234"/>
    </location>
</feature>
<dbReference type="Proteomes" id="UP000027920">
    <property type="component" value="Unassembled WGS sequence"/>
</dbReference>
<dbReference type="GeneID" id="25282246"/>